<organism evidence="1 2">
    <name type="scientific">Mycolicibacterium conceptionense</name>
    <dbReference type="NCBI Taxonomy" id="451644"/>
    <lineage>
        <taxon>Bacteria</taxon>
        <taxon>Bacillati</taxon>
        <taxon>Actinomycetota</taxon>
        <taxon>Actinomycetes</taxon>
        <taxon>Mycobacteriales</taxon>
        <taxon>Mycobacteriaceae</taxon>
        <taxon>Mycolicibacterium</taxon>
    </lineage>
</organism>
<dbReference type="Proteomes" id="UP000093779">
    <property type="component" value="Unassembled WGS sequence"/>
</dbReference>
<gene>
    <name evidence="1" type="ORF">A5726_24825</name>
</gene>
<reference evidence="1 2" key="1">
    <citation type="submission" date="2016-06" db="EMBL/GenBank/DDBJ databases">
        <authorList>
            <person name="Kjaerup R.B."/>
            <person name="Dalgaard T.S."/>
            <person name="Juul-Madsen H.R."/>
        </authorList>
    </citation>
    <scope>NUCLEOTIDE SEQUENCE [LARGE SCALE GENOMIC DNA]</scope>
    <source>
        <strain evidence="1 2">ACS1953</strain>
    </source>
</reference>
<evidence type="ECO:0000313" key="1">
    <source>
        <dbReference type="EMBL" id="OBF14390.1"/>
    </source>
</evidence>
<dbReference type="AlphaFoldDB" id="A0A1A2V6S0"/>
<protein>
    <submittedName>
        <fullName evidence="1">Uncharacterized protein</fullName>
    </submittedName>
</protein>
<name>A0A1A2V6S0_9MYCO</name>
<dbReference type="RefSeq" id="WP_064898958.1">
    <property type="nucleotide sequence ID" value="NZ_LZHU01000001.1"/>
</dbReference>
<comment type="caution">
    <text evidence="1">The sequence shown here is derived from an EMBL/GenBank/DDBJ whole genome shotgun (WGS) entry which is preliminary data.</text>
</comment>
<proteinExistence type="predicted"/>
<accession>A0A1A2V6S0</accession>
<dbReference type="EMBL" id="LZHX01000087">
    <property type="protein sequence ID" value="OBF14390.1"/>
    <property type="molecule type" value="Genomic_DNA"/>
</dbReference>
<evidence type="ECO:0000313" key="2">
    <source>
        <dbReference type="Proteomes" id="UP000093779"/>
    </source>
</evidence>
<sequence length="68" mass="7787">MEHIQRARRHSISGVRGVATNTRKNIVYARVRHNNKNYAGKHYPNTAEGIAKAAQEAVELRAKYFTHQ</sequence>